<keyword evidence="5" id="KW-0378">Hydrolase</keyword>
<dbReference type="GO" id="GO:0003677">
    <property type="term" value="F:DNA binding"/>
    <property type="evidence" value="ECO:0007669"/>
    <property type="project" value="UniProtKB-KW"/>
</dbReference>
<comment type="subcellular location">
    <subcellularLocation>
        <location evidence="1">Nucleus</location>
    </subcellularLocation>
</comment>
<evidence type="ECO:0000313" key="13">
    <source>
        <dbReference type="Proteomes" id="UP001234581"/>
    </source>
</evidence>
<dbReference type="PRINTS" id="PR00853">
    <property type="entry name" value="XPGRADSUPER"/>
</dbReference>
<evidence type="ECO:0000256" key="8">
    <source>
        <dbReference type="ARBA" id="ARBA00023204"/>
    </source>
</evidence>
<evidence type="ECO:0000256" key="10">
    <source>
        <dbReference type="SAM" id="MobiDB-lite"/>
    </source>
</evidence>
<dbReference type="InterPro" id="IPR006085">
    <property type="entry name" value="XPG_DNA_repair_N"/>
</dbReference>
<dbReference type="GO" id="GO:0017108">
    <property type="term" value="F:5'-flap endonuclease activity"/>
    <property type="evidence" value="ECO:0007669"/>
    <property type="project" value="TreeGrafter"/>
</dbReference>
<dbReference type="GO" id="GO:0004527">
    <property type="term" value="F:exonuclease activity"/>
    <property type="evidence" value="ECO:0007669"/>
    <property type="project" value="UniProtKB-KW"/>
</dbReference>
<evidence type="ECO:0000256" key="5">
    <source>
        <dbReference type="ARBA" id="ARBA00022839"/>
    </source>
</evidence>
<sequence length="512" mass="56927">MGSPDLLQLVTSIHCPVHIKDYAGKKVAIDGNAWLLECLSAWAIDWATDDDCNGYVDMFLEKVAMLCSHDVTPIIVFQGSVLPCNEKAEQERRRQCEQDKAQGLKYLDQQKREEAVKHLQKAVHVTWEMIQRVIKRLDKKRIKHIVAPYEVDAQLAHLAQRSFIDAVIIDAHSSDLVSFGCDMTLLFDIDSDNHHATSLNPARLGKAKELNLKGWSSNDIRHLCLLSGVQYALPPPADIDLKAAYTLLTKHNLDMDAVFKHLDDTKYENAFKKLESERFTQQVRDPKSKRIQAFSDKISNTNNTATTTTKSTQTRAGLGNKTNTSSSTRSRPSSTIAKSDKKDSKDTSAANKKSIDHLFSADNKENLPPWLQRLNDTQEGPLDRPQPPQPVVTKHALSTIPTINNNNNKKLSSTPPPPPKSQKQSTTPPPSANMTTTTTAPSSPVSICPTPKASRSLEIKKRKSVDDENHVPTPKKRGFSSLKMPSSTTTSSARRLGLSDNTNQRVHRSPPV</sequence>
<dbReference type="InterPro" id="IPR006084">
    <property type="entry name" value="XPG/Rad2"/>
</dbReference>
<evidence type="ECO:0000256" key="9">
    <source>
        <dbReference type="ARBA" id="ARBA00023242"/>
    </source>
</evidence>
<dbReference type="FunFam" id="3.40.50.1010:FF:000111">
    <property type="entry name" value="Exonuclease 1"/>
    <property type="match status" value="1"/>
</dbReference>
<evidence type="ECO:0000256" key="7">
    <source>
        <dbReference type="ARBA" id="ARBA00023125"/>
    </source>
</evidence>
<evidence type="ECO:0000256" key="2">
    <source>
        <dbReference type="ARBA" id="ARBA00022723"/>
    </source>
</evidence>
<evidence type="ECO:0000256" key="3">
    <source>
        <dbReference type="ARBA" id="ARBA00022759"/>
    </source>
</evidence>
<keyword evidence="7" id="KW-0238">DNA-binding</keyword>
<dbReference type="InterPro" id="IPR006086">
    <property type="entry name" value="XPG-I_dom"/>
</dbReference>
<feature type="compositionally biased region" description="Low complexity" evidence="10">
    <location>
        <begin position="397"/>
        <end position="413"/>
    </location>
</feature>
<feature type="compositionally biased region" description="Polar residues" evidence="10">
    <location>
        <begin position="483"/>
        <end position="504"/>
    </location>
</feature>
<dbReference type="GO" id="GO:0046872">
    <property type="term" value="F:metal ion binding"/>
    <property type="evidence" value="ECO:0007669"/>
    <property type="project" value="UniProtKB-KW"/>
</dbReference>
<proteinExistence type="predicted"/>
<comment type="caution">
    <text evidence="12">The sequence shown here is derived from an EMBL/GenBank/DDBJ whole genome shotgun (WGS) entry which is preliminary data.</text>
</comment>
<keyword evidence="13" id="KW-1185">Reference proteome</keyword>
<reference evidence="12 13" key="1">
    <citation type="submission" date="2023-03" db="EMBL/GenBank/DDBJ databases">
        <title>Genome sequence of Lichtheimia ornata CBS 291.66.</title>
        <authorList>
            <person name="Mohabir J.T."/>
            <person name="Shea T.P."/>
            <person name="Kurbessoian T."/>
            <person name="Berby B."/>
            <person name="Fontaine J."/>
            <person name="Livny J."/>
            <person name="Gnirke A."/>
            <person name="Stajich J.E."/>
            <person name="Cuomo C.A."/>
        </authorList>
    </citation>
    <scope>NUCLEOTIDE SEQUENCE [LARGE SCALE GENOMIC DNA]</scope>
    <source>
        <strain evidence="12">CBS 291.66</strain>
    </source>
</reference>
<dbReference type="GO" id="GO:0005634">
    <property type="term" value="C:nucleus"/>
    <property type="evidence" value="ECO:0007669"/>
    <property type="project" value="UniProtKB-SubCell"/>
</dbReference>
<keyword evidence="5" id="KW-0269">Exonuclease</keyword>
<name>A0AAD7V0T2_9FUNG</name>
<evidence type="ECO:0000259" key="11">
    <source>
        <dbReference type="SMART" id="SM00485"/>
    </source>
</evidence>
<dbReference type="InterPro" id="IPR044752">
    <property type="entry name" value="PIN-like_EXO1"/>
</dbReference>
<evidence type="ECO:0000256" key="4">
    <source>
        <dbReference type="ARBA" id="ARBA00022763"/>
    </source>
</evidence>
<dbReference type="EMBL" id="JARTCD010000043">
    <property type="protein sequence ID" value="KAJ8656057.1"/>
    <property type="molecule type" value="Genomic_DNA"/>
</dbReference>
<dbReference type="SUPFAM" id="SSF88723">
    <property type="entry name" value="PIN domain-like"/>
    <property type="match status" value="1"/>
</dbReference>
<gene>
    <name evidence="12" type="ORF">O0I10_008279</name>
</gene>
<dbReference type="InterPro" id="IPR029060">
    <property type="entry name" value="PIN-like_dom_sf"/>
</dbReference>
<dbReference type="AlphaFoldDB" id="A0AAD7V0T2"/>
<dbReference type="RefSeq" id="XP_058340970.1">
    <property type="nucleotide sequence ID" value="XM_058488285.1"/>
</dbReference>
<keyword evidence="8" id="KW-0234">DNA repair</keyword>
<dbReference type="Gene3D" id="3.40.50.1010">
    <property type="entry name" value="5'-nuclease"/>
    <property type="match status" value="1"/>
</dbReference>
<keyword evidence="4" id="KW-0227">DNA damage</keyword>
<feature type="compositionally biased region" description="Low complexity" evidence="10">
    <location>
        <begin position="300"/>
        <end position="314"/>
    </location>
</feature>
<dbReference type="GeneID" id="83215686"/>
<accession>A0AAD7V0T2</accession>
<evidence type="ECO:0000256" key="1">
    <source>
        <dbReference type="ARBA" id="ARBA00004123"/>
    </source>
</evidence>
<dbReference type="Pfam" id="PF00752">
    <property type="entry name" value="XPG_N"/>
    <property type="match status" value="1"/>
</dbReference>
<feature type="compositionally biased region" description="Low complexity" evidence="10">
    <location>
        <begin position="322"/>
        <end position="337"/>
    </location>
</feature>
<dbReference type="Pfam" id="PF00867">
    <property type="entry name" value="XPG_I"/>
    <property type="match status" value="1"/>
</dbReference>
<keyword evidence="9" id="KW-0539">Nucleus</keyword>
<dbReference type="Proteomes" id="UP001234581">
    <property type="component" value="Unassembled WGS sequence"/>
</dbReference>
<keyword evidence="2" id="KW-0479">Metal-binding</keyword>
<protein>
    <recommendedName>
        <fullName evidence="11">XPG N-terminal domain-containing protein</fullName>
    </recommendedName>
</protein>
<keyword evidence="3" id="KW-0255">Endonuclease</keyword>
<feature type="compositionally biased region" description="Low complexity" evidence="10">
    <location>
        <begin position="421"/>
        <end position="446"/>
    </location>
</feature>
<keyword evidence="5" id="KW-0540">Nuclease</keyword>
<dbReference type="GO" id="GO:0006281">
    <property type="term" value="P:DNA repair"/>
    <property type="evidence" value="ECO:0007669"/>
    <property type="project" value="UniProtKB-KW"/>
</dbReference>
<keyword evidence="6" id="KW-0460">Magnesium</keyword>
<dbReference type="CDD" id="cd09857">
    <property type="entry name" value="PIN_EXO1"/>
    <property type="match status" value="1"/>
</dbReference>
<feature type="region of interest" description="Disordered" evidence="10">
    <location>
        <begin position="294"/>
        <end position="512"/>
    </location>
</feature>
<evidence type="ECO:0000313" key="12">
    <source>
        <dbReference type="EMBL" id="KAJ8656057.1"/>
    </source>
</evidence>
<feature type="domain" description="XPG N-terminal" evidence="11">
    <location>
        <begin position="1"/>
        <end position="99"/>
    </location>
</feature>
<organism evidence="12 13">
    <name type="scientific">Lichtheimia ornata</name>
    <dbReference type="NCBI Taxonomy" id="688661"/>
    <lineage>
        <taxon>Eukaryota</taxon>
        <taxon>Fungi</taxon>
        <taxon>Fungi incertae sedis</taxon>
        <taxon>Mucoromycota</taxon>
        <taxon>Mucoromycotina</taxon>
        <taxon>Mucoromycetes</taxon>
        <taxon>Mucorales</taxon>
        <taxon>Lichtheimiaceae</taxon>
        <taxon>Lichtheimia</taxon>
    </lineage>
</organism>
<dbReference type="SMART" id="SM00485">
    <property type="entry name" value="XPGN"/>
    <property type="match status" value="1"/>
</dbReference>
<dbReference type="PANTHER" id="PTHR11081">
    <property type="entry name" value="FLAP ENDONUCLEASE FAMILY MEMBER"/>
    <property type="match status" value="1"/>
</dbReference>
<evidence type="ECO:0000256" key="6">
    <source>
        <dbReference type="ARBA" id="ARBA00022842"/>
    </source>
</evidence>
<dbReference type="PANTHER" id="PTHR11081:SF9">
    <property type="entry name" value="FLAP ENDONUCLEASE 1"/>
    <property type="match status" value="1"/>
</dbReference>
<feature type="compositionally biased region" description="Basic and acidic residues" evidence="10">
    <location>
        <begin position="455"/>
        <end position="470"/>
    </location>
</feature>